<name>A0AAN9QAY8_CANGL</name>
<organism evidence="1 2">
    <name type="scientific">Canavalia gladiata</name>
    <name type="common">Sword bean</name>
    <name type="synonym">Dolichos gladiatus</name>
    <dbReference type="NCBI Taxonomy" id="3824"/>
    <lineage>
        <taxon>Eukaryota</taxon>
        <taxon>Viridiplantae</taxon>
        <taxon>Streptophyta</taxon>
        <taxon>Embryophyta</taxon>
        <taxon>Tracheophyta</taxon>
        <taxon>Spermatophyta</taxon>
        <taxon>Magnoliopsida</taxon>
        <taxon>eudicotyledons</taxon>
        <taxon>Gunneridae</taxon>
        <taxon>Pentapetalae</taxon>
        <taxon>rosids</taxon>
        <taxon>fabids</taxon>
        <taxon>Fabales</taxon>
        <taxon>Fabaceae</taxon>
        <taxon>Papilionoideae</taxon>
        <taxon>50 kb inversion clade</taxon>
        <taxon>NPAAA clade</taxon>
        <taxon>indigoferoid/millettioid clade</taxon>
        <taxon>Phaseoleae</taxon>
        <taxon>Canavalia</taxon>
    </lineage>
</organism>
<evidence type="ECO:0000313" key="2">
    <source>
        <dbReference type="Proteomes" id="UP001367508"/>
    </source>
</evidence>
<proteinExistence type="predicted"/>
<sequence>MSFAVMGSAQVRYFWVKALKLFPSLQRAETDIRLLYTLLHQTVEQIISNSDPQHWHPQYQHNDKGIVTYLQCYNIVGKKYNVFSTGTWNAFGVS</sequence>
<accession>A0AAN9QAY8</accession>
<protein>
    <submittedName>
        <fullName evidence="1">Uncharacterized protein</fullName>
    </submittedName>
</protein>
<dbReference type="AlphaFoldDB" id="A0AAN9QAY8"/>
<comment type="caution">
    <text evidence="1">The sequence shown here is derived from an EMBL/GenBank/DDBJ whole genome shotgun (WGS) entry which is preliminary data.</text>
</comment>
<keyword evidence="2" id="KW-1185">Reference proteome</keyword>
<gene>
    <name evidence="1" type="ORF">VNO77_27929</name>
</gene>
<evidence type="ECO:0000313" key="1">
    <source>
        <dbReference type="EMBL" id="KAK7324393.1"/>
    </source>
</evidence>
<reference evidence="1 2" key="1">
    <citation type="submission" date="2024-01" db="EMBL/GenBank/DDBJ databases">
        <title>The genomes of 5 underutilized Papilionoideae crops provide insights into root nodulation and disease resistanc.</title>
        <authorList>
            <person name="Jiang F."/>
        </authorList>
    </citation>
    <scope>NUCLEOTIDE SEQUENCE [LARGE SCALE GENOMIC DNA]</scope>
    <source>
        <strain evidence="1">LVBAO_FW01</strain>
        <tissue evidence="1">Leaves</tissue>
    </source>
</reference>
<dbReference type="Proteomes" id="UP001367508">
    <property type="component" value="Unassembled WGS sequence"/>
</dbReference>
<dbReference type="EMBL" id="JAYMYQ010000006">
    <property type="protein sequence ID" value="KAK7324393.1"/>
    <property type="molecule type" value="Genomic_DNA"/>
</dbReference>